<organism evidence="1 2">
    <name type="scientific">Symbiodinium pilosum</name>
    <name type="common">Dinoflagellate</name>
    <dbReference type="NCBI Taxonomy" id="2952"/>
    <lineage>
        <taxon>Eukaryota</taxon>
        <taxon>Sar</taxon>
        <taxon>Alveolata</taxon>
        <taxon>Dinophyceae</taxon>
        <taxon>Suessiales</taxon>
        <taxon>Symbiodiniaceae</taxon>
        <taxon>Symbiodinium</taxon>
    </lineage>
</organism>
<dbReference type="EMBL" id="CAJNIZ010045012">
    <property type="protein sequence ID" value="CAE7708027.1"/>
    <property type="molecule type" value="Genomic_DNA"/>
</dbReference>
<reference evidence="1" key="1">
    <citation type="submission" date="2021-02" db="EMBL/GenBank/DDBJ databases">
        <authorList>
            <person name="Dougan E. K."/>
            <person name="Rhodes N."/>
            <person name="Thang M."/>
            <person name="Chan C."/>
        </authorList>
    </citation>
    <scope>NUCLEOTIDE SEQUENCE</scope>
</reference>
<proteinExistence type="predicted"/>
<comment type="caution">
    <text evidence="1">The sequence shown here is derived from an EMBL/GenBank/DDBJ whole genome shotgun (WGS) entry which is preliminary data.</text>
</comment>
<accession>A0A812WXI3</accession>
<keyword evidence="2" id="KW-1185">Reference proteome</keyword>
<feature type="non-terminal residue" evidence="1">
    <location>
        <position position="460"/>
    </location>
</feature>
<dbReference type="AlphaFoldDB" id="A0A812WXI3"/>
<dbReference type="OrthoDB" id="439828at2759"/>
<dbReference type="Proteomes" id="UP000649617">
    <property type="component" value="Unassembled WGS sequence"/>
</dbReference>
<name>A0A812WXI3_SYMPI</name>
<gene>
    <name evidence="1" type="ORF">SPIL2461_LOCUS20020</name>
</gene>
<evidence type="ECO:0000313" key="1">
    <source>
        <dbReference type="EMBL" id="CAE7708027.1"/>
    </source>
</evidence>
<sequence length="460" mass="48876">QNWGPVLMGIRPAVKLPTKTGSASLVVKACTLCCGQPVAGIQIDVGEDDCVQSFTDRTGCCIIRDNLHEQELQVSATHSAFMDGSCEYIVRSTDKSTAELPLFLEPLIRIFTIPGPGDQLALQLLVGDGDSVLLPVDAEPFAGTICDARGEELWSASTDPDALTLTQLKAPPDAGECSIICLAHSGVELKGYEWLPSAPFETGTCAFEELLRRRESRTLGHLRPVVHVRDLEDKTVVLTLAECETIEEATALLRKRLCTAQTASLTLAAESEVPEADVDRYASGCPLLKASAKLSAGQRLRLMARLLVHVSFGNTTLGASNVHVAIEGSDEATTSDSAGLCELILPAGHHKIKVDHGMSNEGSDFVEVDVSEVDVKMEISAPACLFVYLQAPDSQKGDSAPTNVSKLVLATVFLEGGFEFLKPTTEIPRFGLERGRGLALCSSGTASVNRLASGGQSTAG</sequence>
<protein>
    <submittedName>
        <fullName evidence="1">Uncharacterized protein</fullName>
    </submittedName>
</protein>
<evidence type="ECO:0000313" key="2">
    <source>
        <dbReference type="Proteomes" id="UP000649617"/>
    </source>
</evidence>